<dbReference type="HOGENOM" id="CLU_050993_4_2_2"/>
<dbReference type="PANTHER" id="PTHR43278">
    <property type="entry name" value="NAD(P)H-DEPENDENT FMN-CONTAINING OXIDOREDUCTASE YWQN-RELATED"/>
    <property type="match status" value="1"/>
</dbReference>
<dbReference type="InterPro" id="IPR005025">
    <property type="entry name" value="FMN_Rdtase-like_dom"/>
</dbReference>
<dbReference type="SUPFAM" id="SSF52218">
    <property type="entry name" value="Flavoproteins"/>
    <property type="match status" value="1"/>
</dbReference>
<dbReference type="Pfam" id="PF03358">
    <property type="entry name" value="FMN_red"/>
    <property type="match status" value="1"/>
</dbReference>
<evidence type="ECO:0000256" key="5">
    <source>
        <dbReference type="ARBA" id="ARBA00038292"/>
    </source>
</evidence>
<keyword evidence="3" id="KW-0285">Flavoprotein</keyword>
<dbReference type="AlphaFoldDB" id="F0T7L3"/>
<evidence type="ECO:0000256" key="1">
    <source>
        <dbReference type="ARBA" id="ARBA00001917"/>
    </source>
</evidence>
<dbReference type="eggNOG" id="arCOG02572">
    <property type="taxonomic scope" value="Archaea"/>
</dbReference>
<sequence length="185" mass="20696">MKIIGLTGSPREGSNTEVLVNEILKGASEAGAETKSYNLVKMDIKPCIACMHCKTHGSQCATEDDMQEFYKELRESDGFVVGSPLYFGQMSAQAKLLIDRLFAFYNPEAGDMERKKVAFTFSQGNPDEATFKDYYDYIRNVFEMAYDLVDVLVSKGNQLPGDVKNNEHNLAKAKKIGKEMASKMF</sequence>
<dbReference type="Gene3D" id="3.40.50.360">
    <property type="match status" value="1"/>
</dbReference>
<reference evidence="8" key="1">
    <citation type="submission" date="2011-02" db="EMBL/GenBank/DDBJ databases">
        <title>Complete sequence of Methanobacterium sp. AL-21.</title>
        <authorList>
            <consortium name="US DOE Joint Genome Institute"/>
            <person name="Lucas S."/>
            <person name="Copeland A."/>
            <person name="Lapidus A."/>
            <person name="Cheng J.-F."/>
            <person name="Goodwin L."/>
            <person name="Pitluck S."/>
            <person name="Chertkov O."/>
            <person name="Detter J.C."/>
            <person name="Han C."/>
            <person name="Tapia R."/>
            <person name="Land M."/>
            <person name="Hauser L."/>
            <person name="Kyrpides N."/>
            <person name="Ivanova N."/>
            <person name="Mikhailova N."/>
            <person name="Pagani I."/>
            <person name="Cadillo-Quiroz H."/>
            <person name="Imachi H."/>
            <person name="Zinder S."/>
            <person name="Liu W."/>
            <person name="Woyke T."/>
        </authorList>
    </citation>
    <scope>NUCLEOTIDE SEQUENCE [LARGE SCALE GENOMIC DNA]</scope>
    <source>
        <strain evidence="8">AL-21</strain>
    </source>
</reference>
<comment type="cofactor">
    <cofactor evidence="1">
        <name>FMN</name>
        <dbReference type="ChEBI" id="CHEBI:58210"/>
    </cofactor>
</comment>
<organism evidence="7 8">
    <name type="scientific">Methanobacterium lacus (strain AL-21)</name>
    <dbReference type="NCBI Taxonomy" id="877455"/>
    <lineage>
        <taxon>Archaea</taxon>
        <taxon>Methanobacteriati</taxon>
        <taxon>Methanobacteriota</taxon>
        <taxon>Methanomada group</taxon>
        <taxon>Methanobacteria</taxon>
        <taxon>Methanobacteriales</taxon>
        <taxon>Methanobacteriaceae</taxon>
        <taxon>Methanobacterium</taxon>
    </lineage>
</organism>
<comment type="cofactor">
    <cofactor evidence="2">
        <name>[4Fe-4S] cluster</name>
        <dbReference type="ChEBI" id="CHEBI:49883"/>
    </cofactor>
</comment>
<evidence type="ECO:0000256" key="4">
    <source>
        <dbReference type="ARBA" id="ARBA00022643"/>
    </source>
</evidence>
<evidence type="ECO:0000313" key="8">
    <source>
        <dbReference type="Proteomes" id="UP000007490"/>
    </source>
</evidence>
<reference evidence="7 8" key="2">
    <citation type="journal article" date="2014" name="Int. J. Syst. Evol. Microbiol.">
        <title>Methanobacterium paludis sp. nov. and a novel strain of Methanobacterium lacus isolated from northern peatlands.</title>
        <authorList>
            <person name="Cadillo-Quiroz H."/>
            <person name="Brauer S.L."/>
            <person name="Goodson N."/>
            <person name="Yavitt J.B."/>
            <person name="Zinder S.H."/>
        </authorList>
    </citation>
    <scope>NUCLEOTIDE SEQUENCE [LARGE SCALE GENOMIC DNA]</scope>
    <source>
        <strain evidence="7 8">AL-21</strain>
    </source>
</reference>
<dbReference type="KEGG" id="mel:Metbo_1340"/>
<evidence type="ECO:0000313" key="7">
    <source>
        <dbReference type="EMBL" id="ADZ09581.1"/>
    </source>
</evidence>
<dbReference type="InterPro" id="IPR029039">
    <property type="entry name" value="Flavoprotein-like_sf"/>
</dbReference>
<dbReference type="GO" id="GO:0016491">
    <property type="term" value="F:oxidoreductase activity"/>
    <property type="evidence" value="ECO:0007669"/>
    <property type="project" value="InterPro"/>
</dbReference>
<accession>F0T7L3</accession>
<evidence type="ECO:0000256" key="2">
    <source>
        <dbReference type="ARBA" id="ARBA00001966"/>
    </source>
</evidence>
<name>F0T7L3_METLA</name>
<protein>
    <submittedName>
        <fullName evidence="7">NADPH-dependent FMN reductase</fullName>
    </submittedName>
</protein>
<keyword evidence="8" id="KW-1185">Reference proteome</keyword>
<evidence type="ECO:0000259" key="6">
    <source>
        <dbReference type="Pfam" id="PF03358"/>
    </source>
</evidence>
<feature type="domain" description="NADPH-dependent FMN reductase-like" evidence="6">
    <location>
        <begin position="1"/>
        <end position="120"/>
    </location>
</feature>
<comment type="similarity">
    <text evidence="5">Belongs to the SsuE family. Isf subfamily.</text>
</comment>
<proteinExistence type="inferred from homology"/>
<dbReference type="Proteomes" id="UP000007490">
    <property type="component" value="Chromosome"/>
</dbReference>
<keyword evidence="4" id="KW-0288">FMN</keyword>
<dbReference type="GeneID" id="10277791"/>
<dbReference type="EMBL" id="CP002551">
    <property type="protein sequence ID" value="ADZ09581.1"/>
    <property type="molecule type" value="Genomic_DNA"/>
</dbReference>
<dbReference type="OrthoDB" id="9059at2157"/>
<dbReference type="RefSeq" id="WP_013644932.1">
    <property type="nucleotide sequence ID" value="NC_015216.1"/>
</dbReference>
<gene>
    <name evidence="7" type="ordered locus">Metbo_1340</name>
</gene>
<dbReference type="PANTHER" id="PTHR43278:SF2">
    <property type="entry name" value="IRON-SULFUR FLAVOPROTEIN"/>
    <property type="match status" value="1"/>
</dbReference>
<evidence type="ECO:0000256" key="3">
    <source>
        <dbReference type="ARBA" id="ARBA00022630"/>
    </source>
</evidence>
<dbReference type="InterPro" id="IPR051796">
    <property type="entry name" value="ISF_SsuE-like"/>
</dbReference>